<evidence type="ECO:0000256" key="14">
    <source>
        <dbReference type="ARBA" id="ARBA00023002"/>
    </source>
</evidence>
<keyword evidence="22" id="KW-1185">Reference proteome</keyword>
<evidence type="ECO:0000313" key="21">
    <source>
        <dbReference type="EMBL" id="MST84195.1"/>
    </source>
</evidence>
<comment type="cofactor">
    <cofactor evidence="1 19">
        <name>FAD</name>
        <dbReference type="ChEBI" id="CHEBI:57692"/>
    </cofactor>
</comment>
<evidence type="ECO:0000256" key="12">
    <source>
        <dbReference type="ARBA" id="ARBA00022960"/>
    </source>
</evidence>
<dbReference type="InterPro" id="IPR036635">
    <property type="entry name" value="MurB_C_sf"/>
</dbReference>
<dbReference type="InterPro" id="IPR003170">
    <property type="entry name" value="MurB"/>
</dbReference>
<evidence type="ECO:0000256" key="17">
    <source>
        <dbReference type="ARBA" id="ARBA00031026"/>
    </source>
</evidence>
<evidence type="ECO:0000256" key="18">
    <source>
        <dbReference type="ARBA" id="ARBA00048914"/>
    </source>
</evidence>
<dbReference type="PANTHER" id="PTHR21071">
    <property type="entry name" value="UDP-N-ACETYLENOLPYRUVOYLGLUCOSAMINE REDUCTASE"/>
    <property type="match status" value="1"/>
</dbReference>
<dbReference type="GO" id="GO:0008360">
    <property type="term" value="P:regulation of cell shape"/>
    <property type="evidence" value="ECO:0007669"/>
    <property type="project" value="UniProtKB-KW"/>
</dbReference>
<evidence type="ECO:0000256" key="16">
    <source>
        <dbReference type="ARBA" id="ARBA00023316"/>
    </source>
</evidence>
<dbReference type="GO" id="GO:0071555">
    <property type="term" value="P:cell wall organization"/>
    <property type="evidence" value="ECO:0007669"/>
    <property type="project" value="UniProtKB-KW"/>
</dbReference>
<keyword evidence="10 19" id="KW-0274">FAD</keyword>
<dbReference type="GO" id="GO:0005829">
    <property type="term" value="C:cytosol"/>
    <property type="evidence" value="ECO:0007669"/>
    <property type="project" value="TreeGrafter"/>
</dbReference>
<dbReference type="GO" id="GO:0051301">
    <property type="term" value="P:cell division"/>
    <property type="evidence" value="ECO:0007669"/>
    <property type="project" value="UniProtKB-KW"/>
</dbReference>
<evidence type="ECO:0000259" key="20">
    <source>
        <dbReference type="PROSITE" id="PS51387"/>
    </source>
</evidence>
<evidence type="ECO:0000256" key="4">
    <source>
        <dbReference type="ARBA" id="ARBA00004752"/>
    </source>
</evidence>
<protein>
    <recommendedName>
        <fullName evidence="6 19">UDP-N-acetylenolpyruvoylglucosamine reductase</fullName>
        <ecNumber evidence="5 19">1.3.1.98</ecNumber>
    </recommendedName>
    <alternativeName>
        <fullName evidence="17 19">UDP-N-acetylmuramate dehydrogenase</fullName>
    </alternativeName>
</protein>
<evidence type="ECO:0000256" key="11">
    <source>
        <dbReference type="ARBA" id="ARBA00022857"/>
    </source>
</evidence>
<comment type="similarity">
    <text evidence="19">Belongs to the MurB family.</text>
</comment>
<evidence type="ECO:0000256" key="6">
    <source>
        <dbReference type="ARBA" id="ARBA00015188"/>
    </source>
</evidence>
<keyword evidence="16 19" id="KW-0961">Cell wall biogenesis/degradation</keyword>
<comment type="caution">
    <text evidence="21">The sequence shown here is derived from an EMBL/GenBank/DDBJ whole genome shotgun (WGS) entry which is preliminary data.</text>
</comment>
<reference evidence="21 22" key="1">
    <citation type="submission" date="2019-08" db="EMBL/GenBank/DDBJ databases">
        <title>In-depth cultivation of the pig gut microbiome towards novel bacterial diversity and tailored functional studies.</title>
        <authorList>
            <person name="Wylensek D."/>
            <person name="Hitch T.C.A."/>
            <person name="Clavel T."/>
        </authorList>
    </citation>
    <scope>NUCLEOTIDE SEQUENCE [LARGE SCALE GENOMIC DNA]</scope>
    <source>
        <strain evidence="21 22">LKV-178-WT-2A</strain>
    </source>
</reference>
<dbReference type="Gene3D" id="3.30.465.10">
    <property type="match status" value="1"/>
</dbReference>
<keyword evidence="15 19" id="KW-0131">Cell cycle</keyword>
<evidence type="ECO:0000256" key="13">
    <source>
        <dbReference type="ARBA" id="ARBA00022984"/>
    </source>
</evidence>
<evidence type="ECO:0000256" key="10">
    <source>
        <dbReference type="ARBA" id="ARBA00022827"/>
    </source>
</evidence>
<dbReference type="RefSeq" id="WP_154533776.1">
    <property type="nucleotide sequence ID" value="NZ_VUNG01000010.1"/>
</dbReference>
<keyword evidence="8 19" id="KW-0132">Cell division</keyword>
<evidence type="ECO:0000256" key="1">
    <source>
        <dbReference type="ARBA" id="ARBA00001974"/>
    </source>
</evidence>
<dbReference type="NCBIfam" id="NF000755">
    <property type="entry name" value="PRK00046.1"/>
    <property type="match status" value="1"/>
</dbReference>
<dbReference type="Gene3D" id="3.30.43.10">
    <property type="entry name" value="Uridine Diphospho-n-acetylenolpyruvylglucosamine Reductase, domain 2"/>
    <property type="match status" value="1"/>
</dbReference>
<feature type="active site" evidence="19">
    <location>
        <position position="166"/>
    </location>
</feature>
<evidence type="ECO:0000313" key="22">
    <source>
        <dbReference type="Proteomes" id="UP000438914"/>
    </source>
</evidence>
<dbReference type="GO" id="GO:0008762">
    <property type="term" value="F:UDP-N-acetylmuramate dehydrogenase activity"/>
    <property type="evidence" value="ECO:0007669"/>
    <property type="project" value="UniProtKB-UniRule"/>
</dbReference>
<evidence type="ECO:0000256" key="8">
    <source>
        <dbReference type="ARBA" id="ARBA00022618"/>
    </source>
</evidence>
<comment type="function">
    <text evidence="2 19">Cell wall formation.</text>
</comment>
<evidence type="ECO:0000256" key="5">
    <source>
        <dbReference type="ARBA" id="ARBA00012518"/>
    </source>
</evidence>
<feature type="domain" description="FAD-binding PCMH-type" evidence="20">
    <location>
        <begin position="17"/>
        <end position="190"/>
    </location>
</feature>
<accession>A0A7K0KFF2</accession>
<comment type="catalytic activity">
    <reaction evidence="18 19">
        <text>UDP-N-acetyl-alpha-D-muramate + NADP(+) = UDP-N-acetyl-3-O-(1-carboxyvinyl)-alpha-D-glucosamine + NADPH + H(+)</text>
        <dbReference type="Rhea" id="RHEA:12248"/>
        <dbReference type="ChEBI" id="CHEBI:15378"/>
        <dbReference type="ChEBI" id="CHEBI:57783"/>
        <dbReference type="ChEBI" id="CHEBI:58349"/>
        <dbReference type="ChEBI" id="CHEBI:68483"/>
        <dbReference type="ChEBI" id="CHEBI:70757"/>
        <dbReference type="EC" id="1.3.1.98"/>
    </reaction>
</comment>
<dbReference type="InterPro" id="IPR016169">
    <property type="entry name" value="FAD-bd_PCMH_sub2"/>
</dbReference>
<evidence type="ECO:0000256" key="2">
    <source>
        <dbReference type="ARBA" id="ARBA00003921"/>
    </source>
</evidence>
<dbReference type="SUPFAM" id="SSF56194">
    <property type="entry name" value="Uridine diphospho-N-Acetylenolpyruvylglucosamine reductase, MurB, C-terminal domain"/>
    <property type="match status" value="1"/>
</dbReference>
<dbReference type="InterPro" id="IPR016167">
    <property type="entry name" value="FAD-bd_PCMH_sub1"/>
</dbReference>
<dbReference type="SUPFAM" id="SSF56176">
    <property type="entry name" value="FAD-binding/transporter-associated domain-like"/>
    <property type="match status" value="1"/>
</dbReference>
<dbReference type="Gene3D" id="3.90.78.10">
    <property type="entry name" value="UDP-N-acetylenolpyruvoylglucosamine reductase, C-terminal domain"/>
    <property type="match status" value="1"/>
</dbReference>
<gene>
    <name evidence="19 21" type="primary">murB</name>
    <name evidence="21" type="ORF">FYJ73_05860</name>
</gene>
<dbReference type="InterPro" id="IPR011601">
    <property type="entry name" value="MurB_C"/>
</dbReference>
<feature type="active site" description="Proton donor" evidence="19">
    <location>
        <position position="242"/>
    </location>
</feature>
<evidence type="ECO:0000256" key="19">
    <source>
        <dbReference type="HAMAP-Rule" id="MF_00037"/>
    </source>
</evidence>
<dbReference type="HAMAP" id="MF_00037">
    <property type="entry name" value="MurB"/>
    <property type="match status" value="1"/>
</dbReference>
<dbReference type="GO" id="GO:0009252">
    <property type="term" value="P:peptidoglycan biosynthetic process"/>
    <property type="evidence" value="ECO:0007669"/>
    <property type="project" value="UniProtKB-UniRule"/>
</dbReference>
<dbReference type="EC" id="1.3.1.98" evidence="5 19"/>
<dbReference type="UniPathway" id="UPA00219"/>
<evidence type="ECO:0000256" key="3">
    <source>
        <dbReference type="ARBA" id="ARBA00004496"/>
    </source>
</evidence>
<keyword evidence="11 19" id="KW-0521">NADP</keyword>
<dbReference type="Pfam" id="PF01565">
    <property type="entry name" value="FAD_binding_4"/>
    <property type="match status" value="1"/>
</dbReference>
<evidence type="ECO:0000256" key="15">
    <source>
        <dbReference type="ARBA" id="ARBA00023306"/>
    </source>
</evidence>
<dbReference type="Pfam" id="PF02873">
    <property type="entry name" value="MurB_C"/>
    <property type="match status" value="1"/>
</dbReference>
<dbReference type="GO" id="GO:0071949">
    <property type="term" value="F:FAD binding"/>
    <property type="evidence" value="ECO:0007669"/>
    <property type="project" value="InterPro"/>
</dbReference>
<dbReference type="InterPro" id="IPR016166">
    <property type="entry name" value="FAD-bd_PCMH"/>
</dbReference>
<comment type="pathway">
    <text evidence="4 19">Cell wall biogenesis; peptidoglycan biosynthesis.</text>
</comment>
<dbReference type="InterPro" id="IPR036318">
    <property type="entry name" value="FAD-bd_PCMH-like_sf"/>
</dbReference>
<dbReference type="PROSITE" id="PS51387">
    <property type="entry name" value="FAD_PCMH"/>
    <property type="match status" value="1"/>
</dbReference>
<keyword evidence="12 19" id="KW-0133">Cell shape</keyword>
<name>A0A7K0KFF2_9BACT</name>
<dbReference type="AlphaFoldDB" id="A0A7K0KFF2"/>
<organism evidence="21 22">
    <name type="scientific">Hallella mizrahii</name>
    <dbReference type="NCBI Taxonomy" id="2606637"/>
    <lineage>
        <taxon>Bacteria</taxon>
        <taxon>Pseudomonadati</taxon>
        <taxon>Bacteroidota</taxon>
        <taxon>Bacteroidia</taxon>
        <taxon>Bacteroidales</taxon>
        <taxon>Prevotellaceae</taxon>
        <taxon>Hallella</taxon>
    </lineage>
</organism>
<evidence type="ECO:0000256" key="9">
    <source>
        <dbReference type="ARBA" id="ARBA00022630"/>
    </source>
</evidence>
<dbReference type="PANTHER" id="PTHR21071:SF4">
    <property type="entry name" value="UDP-N-ACETYLENOLPYRUVOYLGLUCOSAMINE REDUCTASE"/>
    <property type="match status" value="1"/>
</dbReference>
<dbReference type="NCBIfam" id="TIGR00179">
    <property type="entry name" value="murB"/>
    <property type="match status" value="1"/>
</dbReference>
<feature type="active site" evidence="19">
    <location>
        <position position="344"/>
    </location>
</feature>
<sequence>MKIQQHYSLLHHNTFGMDQQCDEYLEFTSTADAVAASAYIREHADRPLLILGGGSNLLLTHDFQGIVVSPEQRFEVHAEADGKGNTLLRCWAGCTFDAVVAYAVAHQMYGLENLSLIPGQCGASAVQNIGAYGAEAKDTLTSVEAVEIATGRQVTIPAEDCEYAYRQSRFKHEWRDKYLITWVVYRLSSVFSPRLDYGNIRRVLEEDHIAVDTLTAQQLRDAIIRIRQAKLPDPVVLGNGGSFFMNPIVDVATFERLKAEHPDLRYFDAPDEQQGSEKHYKIPAGWLIDQCGWKGKQLGRAGVYEKQALVLVNLGGATGKDVVALMHAIQADVREKFGLELKPEVNIR</sequence>
<keyword evidence="7 19" id="KW-0963">Cytoplasm</keyword>
<evidence type="ECO:0000256" key="7">
    <source>
        <dbReference type="ARBA" id="ARBA00022490"/>
    </source>
</evidence>
<keyword evidence="9 19" id="KW-0285">Flavoprotein</keyword>
<dbReference type="EMBL" id="VUNG01000010">
    <property type="protein sequence ID" value="MST84195.1"/>
    <property type="molecule type" value="Genomic_DNA"/>
</dbReference>
<proteinExistence type="inferred from homology"/>
<keyword evidence="14 19" id="KW-0560">Oxidoreductase</keyword>
<dbReference type="InterPro" id="IPR006094">
    <property type="entry name" value="Oxid_FAD_bind_N"/>
</dbReference>
<comment type="subcellular location">
    <subcellularLocation>
        <location evidence="3 19">Cytoplasm</location>
    </subcellularLocation>
</comment>
<dbReference type="Proteomes" id="UP000438914">
    <property type="component" value="Unassembled WGS sequence"/>
</dbReference>
<keyword evidence="13 19" id="KW-0573">Peptidoglycan synthesis</keyword>